<feature type="transmembrane region" description="Helical" evidence="1">
    <location>
        <begin position="101"/>
        <end position="134"/>
    </location>
</feature>
<evidence type="ECO:0000313" key="2">
    <source>
        <dbReference type="EMBL" id="SCY82465.1"/>
    </source>
</evidence>
<feature type="transmembrane region" description="Helical" evidence="1">
    <location>
        <begin position="332"/>
        <end position="352"/>
    </location>
</feature>
<dbReference type="RefSeq" id="WP_092214694.1">
    <property type="nucleotide sequence ID" value="NZ_FMUX01000024.1"/>
</dbReference>
<keyword evidence="1" id="KW-1133">Transmembrane helix</keyword>
<dbReference type="Gene3D" id="1.25.10.10">
    <property type="entry name" value="Leucine-rich Repeat Variant"/>
    <property type="match status" value="1"/>
</dbReference>
<sequence length="472" mass="50906">MKRFLSSAAACLLALGLFHLGATFFVHTSNALLLEKTRAIAEAGFLALPNPATQPALDSWEAALCGALFFTLTSGAFVLVTALVAPTLYRRGFLSRKVSTGLHGLFLVGCLLSLGITAKTVPLLLGTAGAYLVLLPCGEQRKRPPIAPLLFHALIPLALALCIAGTHTLLPRGLFSGFRDAFLFDNPAGNAIRHFYYTYTLFPAEAFKAMGQKSQLTLVVTGSDPRGLSALNGLGHLSVPGGPADYTLNIAPDTVTFVASGSSYTVPARDFFEAPAKTFRAFSAASDSFKSLRSLTWFALFTAFPLLFYLLFHAAFTLVGGCFLPFSTATRMATVGVASSALFFVLLLAVGLSVPESTTEALDALARTKTKKATAEEVIFRAATHPSALVRYRAALAAHRIRDPYLKQKILTGLSLDPDTNVVCQALGAMGQTKDRRYLKPLEEAVRTRPEWYVQWYGYNAMGRLGWHQAPR</sequence>
<evidence type="ECO:0008006" key="4">
    <source>
        <dbReference type="Google" id="ProtNLM"/>
    </source>
</evidence>
<dbReference type="InterPro" id="IPR016024">
    <property type="entry name" value="ARM-type_fold"/>
</dbReference>
<evidence type="ECO:0000313" key="3">
    <source>
        <dbReference type="Proteomes" id="UP000198870"/>
    </source>
</evidence>
<dbReference type="Pfam" id="PF13646">
    <property type="entry name" value="HEAT_2"/>
    <property type="match status" value="1"/>
</dbReference>
<keyword evidence="1" id="KW-0812">Transmembrane</keyword>
<dbReference type="OrthoDB" id="5410916at2"/>
<proteinExistence type="predicted"/>
<accession>A0A1G5J298</accession>
<evidence type="ECO:0000256" key="1">
    <source>
        <dbReference type="SAM" id="Phobius"/>
    </source>
</evidence>
<gene>
    <name evidence="2" type="ORF">SAMN05216233_12433</name>
</gene>
<dbReference type="AlphaFoldDB" id="A0A1G5J298"/>
<dbReference type="Proteomes" id="UP000198870">
    <property type="component" value="Unassembled WGS sequence"/>
</dbReference>
<organism evidence="2 3">
    <name type="scientific">Desulfoluna spongiiphila</name>
    <dbReference type="NCBI Taxonomy" id="419481"/>
    <lineage>
        <taxon>Bacteria</taxon>
        <taxon>Pseudomonadati</taxon>
        <taxon>Thermodesulfobacteriota</taxon>
        <taxon>Desulfobacteria</taxon>
        <taxon>Desulfobacterales</taxon>
        <taxon>Desulfolunaceae</taxon>
        <taxon>Desulfoluna</taxon>
    </lineage>
</organism>
<keyword evidence="3" id="KW-1185">Reference proteome</keyword>
<protein>
    <recommendedName>
        <fullName evidence="4">HEAT repeat-containing protein</fullName>
    </recommendedName>
</protein>
<dbReference type="STRING" id="419481.SAMN05216233_12433"/>
<feature type="transmembrane region" description="Helical" evidence="1">
    <location>
        <begin position="297"/>
        <end position="326"/>
    </location>
</feature>
<feature type="transmembrane region" description="Helical" evidence="1">
    <location>
        <begin position="146"/>
        <end position="170"/>
    </location>
</feature>
<dbReference type="EMBL" id="FMUX01000024">
    <property type="protein sequence ID" value="SCY82465.1"/>
    <property type="molecule type" value="Genomic_DNA"/>
</dbReference>
<reference evidence="2 3" key="1">
    <citation type="submission" date="2016-10" db="EMBL/GenBank/DDBJ databases">
        <authorList>
            <person name="de Groot N.N."/>
        </authorList>
    </citation>
    <scope>NUCLEOTIDE SEQUENCE [LARGE SCALE GENOMIC DNA]</scope>
    <source>
        <strain evidence="2 3">AA1</strain>
    </source>
</reference>
<name>A0A1G5J298_9BACT</name>
<feature type="transmembrane region" description="Helical" evidence="1">
    <location>
        <begin position="67"/>
        <end position="89"/>
    </location>
</feature>
<keyword evidence="1" id="KW-0472">Membrane</keyword>
<dbReference type="SUPFAM" id="SSF48371">
    <property type="entry name" value="ARM repeat"/>
    <property type="match status" value="1"/>
</dbReference>
<dbReference type="InterPro" id="IPR011989">
    <property type="entry name" value="ARM-like"/>
</dbReference>